<dbReference type="GO" id="GO:0071555">
    <property type="term" value="P:cell wall organization"/>
    <property type="evidence" value="ECO:0007669"/>
    <property type="project" value="UniProtKB-KW"/>
</dbReference>
<keyword evidence="14" id="KW-0573">Peptidoglycan synthesis</keyword>
<evidence type="ECO:0000256" key="3">
    <source>
        <dbReference type="ARBA" id="ARBA00012374"/>
    </source>
</evidence>
<dbReference type="GO" id="GO:0009252">
    <property type="term" value="P:peptidoglycan biosynthetic process"/>
    <property type="evidence" value="ECO:0007669"/>
    <property type="project" value="UniProtKB-KW"/>
</dbReference>
<feature type="transmembrane region" description="Helical" evidence="14">
    <location>
        <begin position="184"/>
        <end position="205"/>
    </location>
</feature>
<name>A0AAW9RBP6_9GAMM</name>
<evidence type="ECO:0000256" key="12">
    <source>
        <dbReference type="ARBA" id="ARBA00032932"/>
    </source>
</evidence>
<feature type="transmembrane region" description="Helical" evidence="14">
    <location>
        <begin position="80"/>
        <end position="102"/>
    </location>
</feature>
<dbReference type="Proteomes" id="UP001359886">
    <property type="component" value="Unassembled WGS sequence"/>
</dbReference>
<dbReference type="AlphaFoldDB" id="A0AAW9RBP6"/>
<keyword evidence="7 14" id="KW-0378">Hydrolase</keyword>
<sequence>MPLLHIVVLALIQGLTEFLPVSSSAHLILGSRVFGWPDQGLVFDVATHLGTLLAVLFYFRRELAAMLAAVLRPVTDEAGRANRALVGWLAIASVPALAAGALAHDLVEFYLRDVRVIAVTTLLFGGVLWWADRVGATSREVRDVDWRAAVVIGLAQALALVPGVSRSGVTITAGRYLGFGPEAAARFSFLLAIPIIAAAGAYGALKVAAHQAPIDWSGFGLAVGFAALAGWVCIAAFLALLRRVGLVPFVIYRLCLGAVLLWLVI</sequence>
<protein>
    <recommendedName>
        <fullName evidence="4 14">Undecaprenyl-diphosphatase</fullName>
        <ecNumber evidence="3 14">3.6.1.27</ecNumber>
    </recommendedName>
    <alternativeName>
        <fullName evidence="12 14">Bacitracin resistance protein</fullName>
    </alternativeName>
    <alternativeName>
        <fullName evidence="11 14">Undecaprenyl pyrophosphate phosphatase</fullName>
    </alternativeName>
</protein>
<evidence type="ECO:0000256" key="6">
    <source>
        <dbReference type="ARBA" id="ARBA00022692"/>
    </source>
</evidence>
<gene>
    <name evidence="14" type="primary">uppP</name>
    <name evidence="15" type="ORF">V3330_18210</name>
</gene>
<dbReference type="NCBIfam" id="NF001393">
    <property type="entry name" value="PRK00281.2-4"/>
    <property type="match status" value="1"/>
</dbReference>
<evidence type="ECO:0000313" key="16">
    <source>
        <dbReference type="Proteomes" id="UP001359886"/>
    </source>
</evidence>
<dbReference type="PANTHER" id="PTHR30622:SF4">
    <property type="entry name" value="UNDECAPRENYL-DIPHOSPHATASE"/>
    <property type="match status" value="1"/>
</dbReference>
<evidence type="ECO:0000256" key="9">
    <source>
        <dbReference type="ARBA" id="ARBA00023136"/>
    </source>
</evidence>
<evidence type="ECO:0000313" key="15">
    <source>
        <dbReference type="EMBL" id="MEJ8569567.1"/>
    </source>
</evidence>
<dbReference type="GO" id="GO:0005886">
    <property type="term" value="C:plasma membrane"/>
    <property type="evidence" value="ECO:0007669"/>
    <property type="project" value="UniProtKB-SubCell"/>
</dbReference>
<dbReference type="NCBIfam" id="TIGR00753">
    <property type="entry name" value="undec_PP_bacA"/>
    <property type="match status" value="1"/>
</dbReference>
<feature type="transmembrane region" description="Helical" evidence="14">
    <location>
        <begin position="114"/>
        <end position="132"/>
    </location>
</feature>
<organism evidence="15 16">
    <name type="scientific">Elongatibacter sediminis</name>
    <dbReference type="NCBI Taxonomy" id="3119006"/>
    <lineage>
        <taxon>Bacteria</taxon>
        <taxon>Pseudomonadati</taxon>
        <taxon>Pseudomonadota</taxon>
        <taxon>Gammaproteobacteria</taxon>
        <taxon>Chromatiales</taxon>
        <taxon>Wenzhouxiangellaceae</taxon>
        <taxon>Elongatibacter</taxon>
    </lineage>
</organism>
<evidence type="ECO:0000256" key="13">
    <source>
        <dbReference type="ARBA" id="ARBA00047594"/>
    </source>
</evidence>
<evidence type="ECO:0000256" key="10">
    <source>
        <dbReference type="ARBA" id="ARBA00023251"/>
    </source>
</evidence>
<dbReference type="GO" id="GO:0046677">
    <property type="term" value="P:response to antibiotic"/>
    <property type="evidence" value="ECO:0007669"/>
    <property type="project" value="UniProtKB-UniRule"/>
</dbReference>
<evidence type="ECO:0000256" key="11">
    <source>
        <dbReference type="ARBA" id="ARBA00032707"/>
    </source>
</evidence>
<comment type="function">
    <text evidence="14">Catalyzes the dephosphorylation of undecaprenyl diphosphate (UPP). Confers resistance to bacitracin.</text>
</comment>
<dbReference type="HAMAP" id="MF_01006">
    <property type="entry name" value="Undec_diphosphatase"/>
    <property type="match status" value="1"/>
</dbReference>
<dbReference type="GO" id="GO:0050380">
    <property type="term" value="F:undecaprenyl-diphosphatase activity"/>
    <property type="evidence" value="ECO:0007669"/>
    <property type="project" value="UniProtKB-UniRule"/>
</dbReference>
<proteinExistence type="inferred from homology"/>
<evidence type="ECO:0000256" key="4">
    <source>
        <dbReference type="ARBA" id="ARBA00021581"/>
    </source>
</evidence>
<evidence type="ECO:0000256" key="5">
    <source>
        <dbReference type="ARBA" id="ARBA00022475"/>
    </source>
</evidence>
<keyword evidence="9 14" id="KW-0472">Membrane</keyword>
<dbReference type="EMBL" id="JAZHOG010000015">
    <property type="protein sequence ID" value="MEJ8569567.1"/>
    <property type="molecule type" value="Genomic_DNA"/>
</dbReference>
<reference evidence="15 16" key="1">
    <citation type="submission" date="2024-02" db="EMBL/GenBank/DDBJ databases">
        <title>A novel Wenzhouxiangellaceae bacterium, isolated from coastal sediments.</title>
        <authorList>
            <person name="Du Z.-J."/>
            <person name="Ye Y.-Q."/>
            <person name="Zhang X.-Y."/>
        </authorList>
    </citation>
    <scope>NUCLEOTIDE SEQUENCE [LARGE SCALE GENOMIC DNA]</scope>
    <source>
        <strain evidence="15 16">CH-27</strain>
    </source>
</reference>
<feature type="transmembrane region" description="Helical" evidence="14">
    <location>
        <begin position="217"/>
        <end position="240"/>
    </location>
</feature>
<keyword evidence="6 14" id="KW-0812">Transmembrane</keyword>
<keyword evidence="14" id="KW-0961">Cell wall biogenesis/degradation</keyword>
<comment type="similarity">
    <text evidence="2 14">Belongs to the UppP family.</text>
</comment>
<evidence type="ECO:0000256" key="1">
    <source>
        <dbReference type="ARBA" id="ARBA00004651"/>
    </source>
</evidence>
<evidence type="ECO:0000256" key="8">
    <source>
        <dbReference type="ARBA" id="ARBA00022989"/>
    </source>
</evidence>
<dbReference type="RefSeq" id="WP_354696889.1">
    <property type="nucleotide sequence ID" value="NZ_JAZHOG010000015.1"/>
</dbReference>
<feature type="transmembrane region" description="Helical" evidence="14">
    <location>
        <begin position="40"/>
        <end position="59"/>
    </location>
</feature>
<evidence type="ECO:0000256" key="7">
    <source>
        <dbReference type="ARBA" id="ARBA00022801"/>
    </source>
</evidence>
<dbReference type="InterPro" id="IPR003824">
    <property type="entry name" value="UppP"/>
</dbReference>
<evidence type="ECO:0000256" key="2">
    <source>
        <dbReference type="ARBA" id="ARBA00010621"/>
    </source>
</evidence>
<comment type="catalytic activity">
    <reaction evidence="13 14">
        <text>di-trans,octa-cis-undecaprenyl diphosphate + H2O = di-trans,octa-cis-undecaprenyl phosphate + phosphate + H(+)</text>
        <dbReference type="Rhea" id="RHEA:28094"/>
        <dbReference type="ChEBI" id="CHEBI:15377"/>
        <dbReference type="ChEBI" id="CHEBI:15378"/>
        <dbReference type="ChEBI" id="CHEBI:43474"/>
        <dbReference type="ChEBI" id="CHEBI:58405"/>
        <dbReference type="ChEBI" id="CHEBI:60392"/>
        <dbReference type="EC" id="3.6.1.27"/>
    </reaction>
</comment>
<dbReference type="EC" id="3.6.1.27" evidence="3 14"/>
<keyword evidence="16" id="KW-1185">Reference proteome</keyword>
<feature type="transmembrane region" description="Helical" evidence="14">
    <location>
        <begin position="144"/>
        <end position="164"/>
    </location>
</feature>
<comment type="subcellular location">
    <subcellularLocation>
        <location evidence="1 14">Cell membrane</location>
        <topology evidence="1 14">Multi-pass membrane protein</topology>
    </subcellularLocation>
</comment>
<keyword evidence="14" id="KW-0133">Cell shape</keyword>
<evidence type="ECO:0000256" key="14">
    <source>
        <dbReference type="HAMAP-Rule" id="MF_01006"/>
    </source>
</evidence>
<accession>A0AAW9RBP6</accession>
<feature type="transmembrane region" description="Helical" evidence="14">
    <location>
        <begin position="246"/>
        <end position="264"/>
    </location>
</feature>
<keyword evidence="10 14" id="KW-0046">Antibiotic resistance</keyword>
<dbReference type="PANTHER" id="PTHR30622">
    <property type="entry name" value="UNDECAPRENYL-DIPHOSPHATASE"/>
    <property type="match status" value="1"/>
</dbReference>
<keyword evidence="5 14" id="KW-1003">Cell membrane</keyword>
<comment type="miscellaneous">
    <text evidence="14">Bacitracin is thought to be involved in the inhibition of peptidoglycan synthesis by sequestering undecaprenyl diphosphate, thereby reducing the pool of lipid carrier available.</text>
</comment>
<dbReference type="GO" id="GO:0008360">
    <property type="term" value="P:regulation of cell shape"/>
    <property type="evidence" value="ECO:0007669"/>
    <property type="project" value="UniProtKB-KW"/>
</dbReference>
<comment type="caution">
    <text evidence="15">The sequence shown here is derived from an EMBL/GenBank/DDBJ whole genome shotgun (WGS) entry which is preliminary data.</text>
</comment>
<dbReference type="Pfam" id="PF02673">
    <property type="entry name" value="BacA"/>
    <property type="match status" value="1"/>
</dbReference>
<keyword evidence="8 14" id="KW-1133">Transmembrane helix</keyword>